<keyword evidence="5" id="KW-1185">Reference proteome</keyword>
<dbReference type="SUPFAM" id="SSF56204">
    <property type="entry name" value="Hect, E3 ligase catalytic domain"/>
    <property type="match status" value="1"/>
</dbReference>
<dbReference type="InterPro" id="IPR042469">
    <property type="entry name" value="HECTD3"/>
</dbReference>
<evidence type="ECO:0000313" key="5">
    <source>
        <dbReference type="Proteomes" id="UP000663829"/>
    </source>
</evidence>
<gene>
    <name evidence="2" type="ORF">GPM918_LOCUS10802</name>
    <name evidence="1" type="ORF">OVA965_LOCUS7705</name>
    <name evidence="4" type="ORF">SRO942_LOCUS10803</name>
    <name evidence="3" type="ORF">TMI583_LOCUS7700</name>
</gene>
<comment type="caution">
    <text evidence="2">The sequence shown here is derived from an EMBL/GenBank/DDBJ whole genome shotgun (WGS) entry which is preliminary data.</text>
</comment>
<dbReference type="EMBL" id="CAJNOQ010002164">
    <property type="protein sequence ID" value="CAF0942774.1"/>
    <property type="molecule type" value="Genomic_DNA"/>
</dbReference>
<protein>
    <submittedName>
        <fullName evidence="2">Uncharacterized protein</fullName>
    </submittedName>
</protein>
<dbReference type="PANTHER" id="PTHR46654">
    <property type="entry name" value="E3 UBIQUITIN-PROTEIN LIGASE HECTD3"/>
    <property type="match status" value="1"/>
</dbReference>
<dbReference type="InterPro" id="IPR035983">
    <property type="entry name" value="Hect_E3_ubiquitin_ligase"/>
</dbReference>
<evidence type="ECO:0000313" key="1">
    <source>
        <dbReference type="EMBL" id="CAF0862456.1"/>
    </source>
</evidence>
<evidence type="ECO:0000313" key="3">
    <source>
        <dbReference type="EMBL" id="CAF3647258.1"/>
    </source>
</evidence>
<dbReference type="Proteomes" id="UP000681722">
    <property type="component" value="Unassembled WGS sequence"/>
</dbReference>
<evidence type="ECO:0000313" key="4">
    <source>
        <dbReference type="EMBL" id="CAF3719121.1"/>
    </source>
</evidence>
<reference evidence="2" key="1">
    <citation type="submission" date="2021-02" db="EMBL/GenBank/DDBJ databases">
        <authorList>
            <person name="Nowell W R."/>
        </authorList>
    </citation>
    <scope>NUCLEOTIDE SEQUENCE</scope>
</reference>
<name>A0A814CI26_9BILA</name>
<dbReference type="EMBL" id="CAJNOK010002492">
    <property type="protein sequence ID" value="CAF0862456.1"/>
    <property type="molecule type" value="Genomic_DNA"/>
</dbReference>
<evidence type="ECO:0000313" key="2">
    <source>
        <dbReference type="EMBL" id="CAF0942774.1"/>
    </source>
</evidence>
<dbReference type="Proteomes" id="UP000677228">
    <property type="component" value="Unassembled WGS sequence"/>
</dbReference>
<dbReference type="Proteomes" id="UP000682733">
    <property type="component" value="Unassembled WGS sequence"/>
</dbReference>
<dbReference type="EMBL" id="CAJOBC010002164">
    <property type="protein sequence ID" value="CAF3719121.1"/>
    <property type="molecule type" value="Genomic_DNA"/>
</dbReference>
<accession>A0A814CI26</accession>
<sequence>MDSVFLLLERQKYQQITTNITTHSNEQQNQLLEFDFSQFSRSFHDLLTVIDVINALIDKTKKKSNSHFDTYADLQLIMNSSPLMSPSFIEFINSLPTESIPNPAYYKTYPSLWHIPAICIQTRAKLLYHFSMFVAKLVSIVDFSLFPGQSILIDKIRTARAYMLYATKFQLFSTTLAVTTESDDMPTVNFDTVRASAIVDHGLHTMFSQAYEQLHNDTHLTFRKQNDRLWSAQYLAIHSTDQGGPYRDSISRICSDICSTQLPLFILCPNGRTNSDLTRDRWIPNVFPLNKPILNRVKKQYRLDN</sequence>
<dbReference type="PANTHER" id="PTHR46654:SF1">
    <property type="entry name" value="E3 UBIQUITIN-PROTEIN LIGASE HECTD3"/>
    <property type="match status" value="1"/>
</dbReference>
<dbReference type="Proteomes" id="UP000663829">
    <property type="component" value="Unassembled WGS sequence"/>
</dbReference>
<dbReference type="AlphaFoldDB" id="A0A814CI26"/>
<dbReference type="EMBL" id="CAJOBA010002492">
    <property type="protein sequence ID" value="CAF3647258.1"/>
    <property type="molecule type" value="Genomic_DNA"/>
</dbReference>
<dbReference type="GO" id="GO:0004842">
    <property type="term" value="F:ubiquitin-protein transferase activity"/>
    <property type="evidence" value="ECO:0007669"/>
    <property type="project" value="InterPro"/>
</dbReference>
<organism evidence="2 5">
    <name type="scientific">Didymodactylos carnosus</name>
    <dbReference type="NCBI Taxonomy" id="1234261"/>
    <lineage>
        <taxon>Eukaryota</taxon>
        <taxon>Metazoa</taxon>
        <taxon>Spiralia</taxon>
        <taxon>Gnathifera</taxon>
        <taxon>Rotifera</taxon>
        <taxon>Eurotatoria</taxon>
        <taxon>Bdelloidea</taxon>
        <taxon>Philodinida</taxon>
        <taxon>Philodinidae</taxon>
        <taxon>Didymodactylos</taxon>
    </lineage>
</organism>
<proteinExistence type="predicted"/>